<sequence length="135" mass="15221">MATLTSATSLLALLDEPDQSLQVYSLENLNQLADEFWAEIADYVTKIEELYEDDKFPQSKLTALVASKVGFFGRPDMHALASELFELTFPNRNQVYYNLAEFDQSMHFALAAGELFDLSVKTEYVETIVCMCATV</sequence>
<organism evidence="1 2">
    <name type="scientific">Lipomyces orientalis</name>
    <dbReference type="NCBI Taxonomy" id="1233043"/>
    <lineage>
        <taxon>Eukaryota</taxon>
        <taxon>Fungi</taxon>
        <taxon>Dikarya</taxon>
        <taxon>Ascomycota</taxon>
        <taxon>Saccharomycotina</taxon>
        <taxon>Lipomycetes</taxon>
        <taxon>Lipomycetales</taxon>
        <taxon>Lipomycetaceae</taxon>
        <taxon>Lipomyces</taxon>
    </lineage>
</organism>
<evidence type="ECO:0000313" key="2">
    <source>
        <dbReference type="Proteomes" id="UP001489719"/>
    </source>
</evidence>
<proteinExistence type="predicted"/>
<gene>
    <name evidence="1" type="ORF">V1517DRAFT_336021</name>
</gene>
<dbReference type="Proteomes" id="UP001489719">
    <property type="component" value="Unassembled WGS sequence"/>
</dbReference>
<accession>A0ACC3TVY5</accession>
<name>A0ACC3TVY5_9ASCO</name>
<protein>
    <submittedName>
        <fullName evidence="1">Uncharacterized protein</fullName>
    </submittedName>
</protein>
<evidence type="ECO:0000313" key="1">
    <source>
        <dbReference type="EMBL" id="KAK9325415.1"/>
    </source>
</evidence>
<comment type="caution">
    <text evidence="1">The sequence shown here is derived from an EMBL/GenBank/DDBJ whole genome shotgun (WGS) entry which is preliminary data.</text>
</comment>
<keyword evidence="2" id="KW-1185">Reference proteome</keyword>
<dbReference type="EMBL" id="MU970041">
    <property type="protein sequence ID" value="KAK9325415.1"/>
    <property type="molecule type" value="Genomic_DNA"/>
</dbReference>
<reference evidence="2" key="1">
    <citation type="journal article" date="2024" name="Front. Bioeng. Biotechnol.">
        <title>Genome-scale model development and genomic sequencing of the oleaginous clade Lipomyces.</title>
        <authorList>
            <person name="Czajka J.J."/>
            <person name="Han Y."/>
            <person name="Kim J."/>
            <person name="Mondo S.J."/>
            <person name="Hofstad B.A."/>
            <person name="Robles A."/>
            <person name="Haridas S."/>
            <person name="Riley R."/>
            <person name="LaButti K."/>
            <person name="Pangilinan J."/>
            <person name="Andreopoulos W."/>
            <person name="Lipzen A."/>
            <person name="Yan J."/>
            <person name="Wang M."/>
            <person name="Ng V."/>
            <person name="Grigoriev I.V."/>
            <person name="Spatafora J.W."/>
            <person name="Magnuson J.K."/>
            <person name="Baker S.E."/>
            <person name="Pomraning K.R."/>
        </authorList>
    </citation>
    <scope>NUCLEOTIDE SEQUENCE [LARGE SCALE GENOMIC DNA]</scope>
    <source>
        <strain evidence="2">CBS 10300</strain>
    </source>
</reference>